<dbReference type="AlphaFoldDB" id="A0AAP0L2P6"/>
<dbReference type="Proteomes" id="UP001420932">
    <property type="component" value="Unassembled WGS sequence"/>
</dbReference>
<protein>
    <submittedName>
        <fullName evidence="2">Uncharacterized protein</fullName>
    </submittedName>
</protein>
<feature type="region of interest" description="Disordered" evidence="1">
    <location>
        <begin position="107"/>
        <end position="154"/>
    </location>
</feature>
<evidence type="ECO:0000256" key="1">
    <source>
        <dbReference type="SAM" id="MobiDB-lite"/>
    </source>
</evidence>
<comment type="caution">
    <text evidence="2">The sequence shown here is derived from an EMBL/GenBank/DDBJ whole genome shotgun (WGS) entry which is preliminary data.</text>
</comment>
<reference evidence="2 3" key="1">
    <citation type="submission" date="2024-01" db="EMBL/GenBank/DDBJ databases">
        <title>Genome assemblies of Stephania.</title>
        <authorList>
            <person name="Yang L."/>
        </authorList>
    </citation>
    <scope>NUCLEOTIDE SEQUENCE [LARGE SCALE GENOMIC DNA]</scope>
    <source>
        <strain evidence="2">YNDBR</strain>
        <tissue evidence="2">Leaf</tissue>
    </source>
</reference>
<sequence>MSLDSKNRKALNTLDANLSSSIKPTPLTAATVYDAVSTDHQQRRIIIHRRPPSSSSLPASLSFSLVATLLFLPSGQPLLFSCSDLARSGYRGGDGDGDVEARSWRREAVGARQSGKPGEMGRPTESPTRGREGRRSRTRPRRGQIRSWRGGRDRDRGVAEVGDAFVGEVVEGGEAGAVEEAGVVAAAKAALVEKRRRLATRAGVRRAVGDGKWWSTSAVGDGRDT</sequence>
<gene>
    <name evidence="2" type="ORF">Syun_003732</name>
</gene>
<keyword evidence="3" id="KW-1185">Reference proteome</keyword>
<evidence type="ECO:0000313" key="2">
    <source>
        <dbReference type="EMBL" id="KAK9162830.1"/>
    </source>
</evidence>
<evidence type="ECO:0000313" key="3">
    <source>
        <dbReference type="Proteomes" id="UP001420932"/>
    </source>
</evidence>
<accession>A0AAP0L2P6</accession>
<dbReference type="EMBL" id="JBBNAF010000002">
    <property type="protein sequence ID" value="KAK9162830.1"/>
    <property type="molecule type" value="Genomic_DNA"/>
</dbReference>
<name>A0AAP0L2P6_9MAGN</name>
<proteinExistence type="predicted"/>
<organism evidence="2 3">
    <name type="scientific">Stephania yunnanensis</name>
    <dbReference type="NCBI Taxonomy" id="152371"/>
    <lineage>
        <taxon>Eukaryota</taxon>
        <taxon>Viridiplantae</taxon>
        <taxon>Streptophyta</taxon>
        <taxon>Embryophyta</taxon>
        <taxon>Tracheophyta</taxon>
        <taxon>Spermatophyta</taxon>
        <taxon>Magnoliopsida</taxon>
        <taxon>Ranunculales</taxon>
        <taxon>Menispermaceae</taxon>
        <taxon>Menispermoideae</taxon>
        <taxon>Cissampelideae</taxon>
        <taxon>Stephania</taxon>
    </lineage>
</organism>